<dbReference type="Gene3D" id="3.40.50.300">
    <property type="entry name" value="P-loop containing nucleotide triphosphate hydrolases"/>
    <property type="match status" value="1"/>
</dbReference>
<proteinExistence type="inferred from homology"/>
<dbReference type="PROSITE" id="PS00211">
    <property type="entry name" value="ABC_TRANSPORTER_1"/>
    <property type="match status" value="1"/>
</dbReference>
<dbReference type="GO" id="GO:0005524">
    <property type="term" value="F:ATP binding"/>
    <property type="evidence" value="ECO:0007669"/>
    <property type="project" value="UniProtKB-KW"/>
</dbReference>
<comment type="similarity">
    <text evidence="1">Belongs to the ABC transporter superfamily.</text>
</comment>
<keyword evidence="2" id="KW-0813">Transport</keyword>
<name>A0A4Q1AGT6_9BACT</name>
<dbReference type="PANTHER" id="PTHR42734:SF6">
    <property type="entry name" value="MOLYBDATE IMPORT ATP-BINDING PROTEIN MOLC"/>
    <property type="match status" value="1"/>
</dbReference>
<dbReference type="OrthoDB" id="5515229at2"/>
<organism evidence="6 7">
    <name type="scientific">Halarcobacter ebronensis</name>
    <dbReference type="NCBI Taxonomy" id="1462615"/>
    <lineage>
        <taxon>Bacteria</taxon>
        <taxon>Pseudomonadati</taxon>
        <taxon>Campylobacterota</taxon>
        <taxon>Epsilonproteobacteria</taxon>
        <taxon>Campylobacterales</taxon>
        <taxon>Arcobacteraceae</taxon>
        <taxon>Halarcobacter</taxon>
    </lineage>
</organism>
<dbReference type="FunFam" id="3.40.50.300:FF:000134">
    <property type="entry name" value="Iron-enterobactin ABC transporter ATP-binding protein"/>
    <property type="match status" value="1"/>
</dbReference>
<keyword evidence="7" id="KW-1185">Reference proteome</keyword>
<protein>
    <submittedName>
        <fullName evidence="6">Iron ABC transporter ATP-binding protein</fullName>
    </submittedName>
</protein>
<evidence type="ECO:0000259" key="5">
    <source>
        <dbReference type="PROSITE" id="PS50893"/>
    </source>
</evidence>
<evidence type="ECO:0000313" key="6">
    <source>
        <dbReference type="EMBL" id="RXK02824.1"/>
    </source>
</evidence>
<dbReference type="InterPro" id="IPR017871">
    <property type="entry name" value="ABC_transporter-like_CS"/>
</dbReference>
<dbReference type="InterPro" id="IPR027417">
    <property type="entry name" value="P-loop_NTPase"/>
</dbReference>
<comment type="caution">
    <text evidence="6">The sequence shown here is derived from an EMBL/GenBank/DDBJ whole genome shotgun (WGS) entry which is preliminary data.</text>
</comment>
<sequence>MINVKNLNYKVKHKHILKNIVLDTKNTQITAIIGPNGAGKTTFIKLLRNFLPITSGQIDLAGKSIQSYKNKELSKLISYLPQTTKAVSCSVEDCILLGRKPHMKFFPKKSDYEKCEKIMDELHLSRLKNKNVLSLSGGELQKVLIARSLVQESDILFLDEPINHLDIKNQLEIMDITKKMTKQKKITTFVVLHDLNLAFKYADKILLLKDGENIFYGDKNEINEKILSSAYGVDIELIDYKGEKKVIY</sequence>
<dbReference type="PROSITE" id="PS50893">
    <property type="entry name" value="ABC_TRANSPORTER_2"/>
    <property type="match status" value="1"/>
</dbReference>
<dbReference type="Proteomes" id="UP000289758">
    <property type="component" value="Unassembled WGS sequence"/>
</dbReference>
<dbReference type="AlphaFoldDB" id="A0A4Q1AGT6"/>
<dbReference type="InterPro" id="IPR003439">
    <property type="entry name" value="ABC_transporter-like_ATP-bd"/>
</dbReference>
<evidence type="ECO:0000256" key="3">
    <source>
        <dbReference type="ARBA" id="ARBA00022741"/>
    </source>
</evidence>
<dbReference type="InterPro" id="IPR050153">
    <property type="entry name" value="Metal_Ion_Import_ABC"/>
</dbReference>
<dbReference type="EMBL" id="PDKK01000014">
    <property type="protein sequence ID" value="RXK02824.1"/>
    <property type="molecule type" value="Genomic_DNA"/>
</dbReference>
<reference evidence="6 7" key="1">
    <citation type="submission" date="2017-10" db="EMBL/GenBank/DDBJ databases">
        <title>Genomics of the genus Arcobacter.</title>
        <authorList>
            <person name="Perez-Cataluna A."/>
            <person name="Figueras M.J."/>
        </authorList>
    </citation>
    <scope>NUCLEOTIDE SEQUENCE [LARGE SCALE GENOMIC DNA]</scope>
    <source>
        <strain evidence="6 7">CECT 8441</strain>
    </source>
</reference>
<dbReference type="InterPro" id="IPR003593">
    <property type="entry name" value="AAA+_ATPase"/>
</dbReference>
<evidence type="ECO:0000313" key="7">
    <source>
        <dbReference type="Proteomes" id="UP000289758"/>
    </source>
</evidence>
<evidence type="ECO:0000256" key="2">
    <source>
        <dbReference type="ARBA" id="ARBA00022448"/>
    </source>
</evidence>
<evidence type="ECO:0000256" key="4">
    <source>
        <dbReference type="ARBA" id="ARBA00022840"/>
    </source>
</evidence>
<accession>A0A4Q1AGT6</accession>
<dbReference type="GO" id="GO:0016887">
    <property type="term" value="F:ATP hydrolysis activity"/>
    <property type="evidence" value="ECO:0007669"/>
    <property type="project" value="InterPro"/>
</dbReference>
<keyword evidence="4 6" id="KW-0067">ATP-binding</keyword>
<keyword evidence="3" id="KW-0547">Nucleotide-binding</keyword>
<gene>
    <name evidence="6" type="ORF">CRV07_13130</name>
</gene>
<dbReference type="RefSeq" id="WP_129088087.1">
    <property type="nucleotide sequence ID" value="NZ_CP053836.1"/>
</dbReference>
<dbReference type="CDD" id="cd03214">
    <property type="entry name" value="ABC_Iron-Siderophores_B12_Hemin"/>
    <property type="match status" value="1"/>
</dbReference>
<dbReference type="SMART" id="SM00382">
    <property type="entry name" value="AAA"/>
    <property type="match status" value="1"/>
</dbReference>
<evidence type="ECO:0000256" key="1">
    <source>
        <dbReference type="ARBA" id="ARBA00005417"/>
    </source>
</evidence>
<dbReference type="PANTHER" id="PTHR42734">
    <property type="entry name" value="METAL TRANSPORT SYSTEM ATP-BINDING PROTEIN TM_0124-RELATED"/>
    <property type="match status" value="1"/>
</dbReference>
<feature type="domain" description="ABC transporter" evidence="5">
    <location>
        <begin position="2"/>
        <end position="235"/>
    </location>
</feature>
<dbReference type="Pfam" id="PF00005">
    <property type="entry name" value="ABC_tran"/>
    <property type="match status" value="1"/>
</dbReference>
<dbReference type="SUPFAM" id="SSF52540">
    <property type="entry name" value="P-loop containing nucleoside triphosphate hydrolases"/>
    <property type="match status" value="1"/>
</dbReference>